<evidence type="ECO:0000313" key="10">
    <source>
        <dbReference type="Proteomes" id="UP001237011"/>
    </source>
</evidence>
<evidence type="ECO:0000259" key="8">
    <source>
        <dbReference type="PROSITE" id="PS51188"/>
    </source>
</evidence>
<dbReference type="Proteomes" id="UP001237011">
    <property type="component" value="Chromosome"/>
</dbReference>
<evidence type="ECO:0000256" key="5">
    <source>
        <dbReference type="HAMAP-Rule" id="MF_01152"/>
    </source>
</evidence>
<gene>
    <name evidence="5" type="primary">dnaJ</name>
    <name evidence="9" type="ORF">Q8852_03780</name>
</gene>
<dbReference type="HAMAP" id="MF_01152">
    <property type="entry name" value="DnaJ"/>
    <property type="match status" value="1"/>
</dbReference>
<keyword evidence="10" id="KW-1185">Reference proteome</keyword>
<sequence length="376" mass="41576">MSKKDYYEVLGVSKTATEKEIKTAYRKLAMQYHPDKLKDGTSDEKMKELNEAYSILSDPEKRKIYDQYGADAANGKGYAGAGAGGFGAGFQGQGFSADFQDIFENIFGGFGRKRGGYAGSSKQRGDDYKSILRVSFMDAMQGTTIKQKLDKWELCLHCGGSGAESASDISSCPDCEGKGYTTRVVEGFFGQQMSQQACRRCDATGKIIKNKCSNCRGEKYIKVQKTVSIKVPEGANTGLTLKVAGYGGPGRNGGEPGDMYIQIQVDDHPYFIRDGYDIELNFPVSFIDIMLENNVKVPTPWGDVSIKLKKTYTDNKVIKIPHKGVIYKGIQGDLRLHLRVVIPDLDRKDKKVLTEVLANIKDDSNEKFVNKVNMSK</sequence>
<name>A0ABY9H9Z8_9MOLU</name>
<dbReference type="Gene3D" id="2.10.230.10">
    <property type="entry name" value="Heat shock protein DnaJ, cysteine-rich domain"/>
    <property type="match status" value="1"/>
</dbReference>
<dbReference type="InterPro" id="IPR036869">
    <property type="entry name" value="J_dom_sf"/>
</dbReference>
<dbReference type="RefSeq" id="WP_305937851.1">
    <property type="nucleotide sequence ID" value="NZ_CP132191.1"/>
</dbReference>
<feature type="domain" description="J" evidence="7">
    <location>
        <begin position="5"/>
        <end position="69"/>
    </location>
</feature>
<comment type="caution">
    <text evidence="5">Lacks conserved residue(s) required for the propagation of feature annotation.</text>
</comment>
<evidence type="ECO:0000256" key="4">
    <source>
        <dbReference type="ARBA" id="ARBA00022833"/>
    </source>
</evidence>
<dbReference type="SUPFAM" id="SSF57938">
    <property type="entry name" value="DnaJ/Hsp40 cysteine-rich domain"/>
    <property type="match status" value="1"/>
</dbReference>
<dbReference type="CDD" id="cd10719">
    <property type="entry name" value="DnaJ_zf"/>
    <property type="match status" value="1"/>
</dbReference>
<evidence type="ECO:0000256" key="2">
    <source>
        <dbReference type="ARBA" id="ARBA00022737"/>
    </source>
</evidence>
<keyword evidence="5" id="KW-0346">Stress response</keyword>
<dbReference type="Pfam" id="PF00226">
    <property type="entry name" value="DnaJ"/>
    <property type="match status" value="1"/>
</dbReference>
<proteinExistence type="inferred from homology"/>
<dbReference type="PROSITE" id="PS51188">
    <property type="entry name" value="ZF_CR"/>
    <property type="match status" value="1"/>
</dbReference>
<comment type="subcellular location">
    <subcellularLocation>
        <location evidence="5">Cytoplasm</location>
    </subcellularLocation>
</comment>
<keyword evidence="5" id="KW-0235">DNA replication</keyword>
<organism evidence="9 10">
    <name type="scientific">Mycoplasma seminis</name>
    <dbReference type="NCBI Taxonomy" id="512749"/>
    <lineage>
        <taxon>Bacteria</taxon>
        <taxon>Bacillati</taxon>
        <taxon>Mycoplasmatota</taxon>
        <taxon>Mollicutes</taxon>
        <taxon>Mycoplasmataceae</taxon>
        <taxon>Mycoplasma</taxon>
    </lineage>
</organism>
<dbReference type="Pfam" id="PF00684">
    <property type="entry name" value="DnaJ_CXXCXGXG"/>
    <property type="match status" value="1"/>
</dbReference>
<feature type="binding site" evidence="5">
    <location>
        <position position="158"/>
    </location>
    <ligand>
        <name>Zn(2+)</name>
        <dbReference type="ChEBI" id="CHEBI:29105"/>
        <label>1</label>
    </ligand>
</feature>
<reference evidence="9" key="1">
    <citation type="submission" date="2023-08" db="EMBL/GenBank/DDBJ databases">
        <title>Complete genome sequence of Mycoplasma seminis 2200.</title>
        <authorList>
            <person name="Spergser J."/>
        </authorList>
    </citation>
    <scope>NUCLEOTIDE SEQUENCE [LARGE SCALE GENOMIC DNA]</scope>
    <source>
        <strain evidence="9">2200</strain>
    </source>
</reference>
<dbReference type="InterPro" id="IPR012724">
    <property type="entry name" value="DnaJ"/>
</dbReference>
<protein>
    <recommendedName>
        <fullName evidence="5">Chaperone protein DnaJ</fullName>
    </recommendedName>
</protein>
<comment type="similarity">
    <text evidence="5">Belongs to the DnaJ family.</text>
</comment>
<dbReference type="Gene3D" id="2.60.260.20">
    <property type="entry name" value="Urease metallochaperone UreE, N-terminal domain"/>
    <property type="match status" value="2"/>
</dbReference>
<evidence type="ECO:0000259" key="7">
    <source>
        <dbReference type="PROSITE" id="PS50076"/>
    </source>
</evidence>
<dbReference type="SMART" id="SM00271">
    <property type="entry name" value="DnaJ"/>
    <property type="match status" value="1"/>
</dbReference>
<dbReference type="PANTHER" id="PTHR43096:SF10">
    <property type="entry name" value="CHAPERONE PROTEIN DNAJ A6, CHLOROPLASTIC"/>
    <property type="match status" value="1"/>
</dbReference>
<comment type="subunit">
    <text evidence="5">Homodimer.</text>
</comment>
<evidence type="ECO:0000313" key="9">
    <source>
        <dbReference type="EMBL" id="WLP85415.1"/>
    </source>
</evidence>
<dbReference type="CDD" id="cd06257">
    <property type="entry name" value="DnaJ"/>
    <property type="match status" value="1"/>
</dbReference>
<dbReference type="SUPFAM" id="SSF49493">
    <property type="entry name" value="HSP40/DnaJ peptide-binding domain"/>
    <property type="match status" value="2"/>
</dbReference>
<keyword evidence="2 5" id="KW-0677">Repeat</keyword>
<feature type="domain" description="CR-type" evidence="8">
    <location>
        <begin position="142"/>
        <end position="224"/>
    </location>
</feature>
<evidence type="ECO:0000256" key="6">
    <source>
        <dbReference type="PROSITE-ProRule" id="PRU00546"/>
    </source>
</evidence>
<dbReference type="InterPro" id="IPR008971">
    <property type="entry name" value="HSP40/DnaJ_pept-bd"/>
</dbReference>
<keyword evidence="3 5" id="KW-0863">Zinc-finger</keyword>
<keyword evidence="4 5" id="KW-0862">Zinc</keyword>
<dbReference type="PRINTS" id="PR00625">
    <property type="entry name" value="JDOMAIN"/>
</dbReference>
<dbReference type="PROSITE" id="PS50076">
    <property type="entry name" value="DNAJ_2"/>
    <property type="match status" value="1"/>
</dbReference>
<evidence type="ECO:0000256" key="1">
    <source>
        <dbReference type="ARBA" id="ARBA00022723"/>
    </source>
</evidence>
<dbReference type="PANTHER" id="PTHR43096">
    <property type="entry name" value="DNAJ HOMOLOG 1, MITOCHONDRIAL-RELATED"/>
    <property type="match status" value="1"/>
</dbReference>
<dbReference type="Gene3D" id="1.10.287.110">
    <property type="entry name" value="DnaJ domain"/>
    <property type="match status" value="1"/>
</dbReference>
<comment type="cofactor">
    <cofactor evidence="5">
        <name>Zn(2+)</name>
        <dbReference type="ChEBI" id="CHEBI:29105"/>
    </cofactor>
    <text evidence="5">Binds 2 Zn(2+) ions per monomer.</text>
</comment>
<feature type="binding site" evidence="5">
    <location>
        <position position="175"/>
    </location>
    <ligand>
        <name>Zn(2+)</name>
        <dbReference type="ChEBI" id="CHEBI:29105"/>
        <label>2</label>
    </ligand>
</feature>
<feature type="zinc finger region" description="CR-type" evidence="6">
    <location>
        <begin position="142"/>
        <end position="224"/>
    </location>
</feature>
<keyword evidence="1 5" id="KW-0479">Metal-binding</keyword>
<feature type="binding site" evidence="5">
    <location>
        <position position="198"/>
    </location>
    <ligand>
        <name>Zn(2+)</name>
        <dbReference type="ChEBI" id="CHEBI:29105"/>
        <label>2</label>
    </ligand>
</feature>
<dbReference type="InterPro" id="IPR002939">
    <property type="entry name" value="DnaJ_C"/>
</dbReference>
<dbReference type="InterPro" id="IPR001623">
    <property type="entry name" value="DnaJ_domain"/>
</dbReference>
<accession>A0ABY9H9Z8</accession>
<feature type="binding site" evidence="5">
    <location>
        <position position="215"/>
    </location>
    <ligand>
        <name>Zn(2+)</name>
        <dbReference type="ChEBI" id="CHEBI:29105"/>
        <label>1</label>
    </ligand>
</feature>
<keyword evidence="5" id="KW-0143">Chaperone</keyword>
<dbReference type="InterPro" id="IPR036410">
    <property type="entry name" value="HSP_DnaJ_Cys-rich_dom_sf"/>
</dbReference>
<feature type="binding site" evidence="5">
    <location>
        <position position="201"/>
    </location>
    <ligand>
        <name>Zn(2+)</name>
        <dbReference type="ChEBI" id="CHEBI:29105"/>
        <label>2</label>
    </ligand>
</feature>
<keyword evidence="5" id="KW-0963">Cytoplasm</keyword>
<feature type="binding site" evidence="5">
    <location>
        <position position="172"/>
    </location>
    <ligand>
        <name>Zn(2+)</name>
        <dbReference type="ChEBI" id="CHEBI:29105"/>
        <label>2</label>
    </ligand>
</feature>
<dbReference type="EMBL" id="CP132191">
    <property type="protein sequence ID" value="WLP85415.1"/>
    <property type="molecule type" value="Genomic_DNA"/>
</dbReference>
<feature type="binding site" evidence="5">
    <location>
        <position position="212"/>
    </location>
    <ligand>
        <name>Zn(2+)</name>
        <dbReference type="ChEBI" id="CHEBI:29105"/>
        <label>1</label>
    </ligand>
</feature>
<dbReference type="InterPro" id="IPR001305">
    <property type="entry name" value="HSP_DnaJ_Cys-rich_dom"/>
</dbReference>
<evidence type="ECO:0000256" key="3">
    <source>
        <dbReference type="ARBA" id="ARBA00022771"/>
    </source>
</evidence>
<dbReference type="SUPFAM" id="SSF46565">
    <property type="entry name" value="Chaperone J-domain"/>
    <property type="match status" value="1"/>
</dbReference>
<dbReference type="Pfam" id="PF01556">
    <property type="entry name" value="DnaJ_C"/>
    <property type="match status" value="1"/>
</dbReference>
<feature type="binding site" evidence="5">
    <location>
        <position position="155"/>
    </location>
    <ligand>
        <name>Zn(2+)</name>
        <dbReference type="ChEBI" id="CHEBI:29105"/>
        <label>1</label>
    </ligand>
</feature>
<comment type="function">
    <text evidence="5">Participates actively in the response to hyperosmotic and heat shock by preventing the aggregation of stress-denatured proteins and by disaggregating proteins, also in an autonomous, DnaK-independent fashion. Unfolded proteins bind initially to DnaJ; upon interaction with the DnaJ-bound protein, DnaK hydrolyzes its bound ATP, resulting in the formation of a stable complex. GrpE releases ADP from DnaK; ATP binding to DnaK triggers the release of the substrate protein, thus completing the reaction cycle. Several rounds of ATP-dependent interactions between DnaJ, DnaK and GrpE are required for fully efficient folding. Also involved, together with DnaK and GrpE, in the DNA replication of plasmids through activation of initiation proteins.</text>
</comment>
<dbReference type="CDD" id="cd10747">
    <property type="entry name" value="DnaJ_C"/>
    <property type="match status" value="1"/>
</dbReference>
<comment type="domain">
    <text evidence="5">The J domain is necessary and sufficient to stimulate DnaK ATPase activity. Zinc center 1 plays an important role in the autonomous, DnaK-independent chaperone activity of DnaJ. Zinc center 2 is essential for interaction with DnaK and for DnaJ activity.</text>
</comment>